<organism evidence="2 3">
    <name type="scientific">Paludibacterium purpuratum</name>
    <dbReference type="NCBI Taxonomy" id="1144873"/>
    <lineage>
        <taxon>Bacteria</taxon>
        <taxon>Pseudomonadati</taxon>
        <taxon>Pseudomonadota</taxon>
        <taxon>Betaproteobacteria</taxon>
        <taxon>Neisseriales</taxon>
        <taxon>Chromobacteriaceae</taxon>
        <taxon>Paludibacterium</taxon>
    </lineage>
</organism>
<dbReference type="Proteomes" id="UP000295611">
    <property type="component" value="Unassembled WGS sequence"/>
</dbReference>
<dbReference type="EMBL" id="SNZP01000003">
    <property type="protein sequence ID" value="TDR81414.1"/>
    <property type="molecule type" value="Genomic_DNA"/>
</dbReference>
<keyword evidence="3" id="KW-1185">Reference proteome</keyword>
<comment type="caution">
    <text evidence="2">The sequence shown here is derived from an EMBL/GenBank/DDBJ whole genome shotgun (WGS) entry which is preliminary data.</text>
</comment>
<dbReference type="RefSeq" id="WP_133678793.1">
    <property type="nucleotide sequence ID" value="NZ_SNZP01000003.1"/>
</dbReference>
<feature type="chain" id="PRO_5020594069" evidence="1">
    <location>
        <begin position="24"/>
        <end position="209"/>
    </location>
</feature>
<keyword evidence="1" id="KW-0732">Signal</keyword>
<sequence length="209" mass="22594">MNAFYKLACALVAWSALSLSAGAETMQPLSALPASAYNMSEEHPGRFGFVRPDMDLSHYHGVLLEPLSFLTQSENGDWLLLRALPDNPLDRHFRQAMIQALHAHGLTVAEAPAPDVMRLQLALALDARKQPVETALNLATLGDSMAHYLRRVQAVGQVVDSQSNLVLAGSAELLTTTRPAPADREEMLGMLDSFSLASADRIALILGHG</sequence>
<reference evidence="2 3" key="1">
    <citation type="submission" date="2019-03" db="EMBL/GenBank/DDBJ databases">
        <title>Genomic Encyclopedia of Type Strains, Phase III (KMG-III): the genomes of soil and plant-associated and newly described type strains.</title>
        <authorList>
            <person name="Whitman W."/>
        </authorList>
    </citation>
    <scope>NUCLEOTIDE SEQUENCE [LARGE SCALE GENOMIC DNA]</scope>
    <source>
        <strain evidence="2 3">CECT 8976</strain>
    </source>
</reference>
<dbReference type="InterPro" id="IPR021747">
    <property type="entry name" value="DUF3313"/>
</dbReference>
<dbReference type="OrthoDB" id="8585506at2"/>
<dbReference type="AlphaFoldDB" id="A0A4R7B973"/>
<evidence type="ECO:0000313" key="3">
    <source>
        <dbReference type="Proteomes" id="UP000295611"/>
    </source>
</evidence>
<evidence type="ECO:0000256" key="1">
    <source>
        <dbReference type="SAM" id="SignalP"/>
    </source>
</evidence>
<gene>
    <name evidence="2" type="ORF">DFP86_10367</name>
</gene>
<proteinExistence type="predicted"/>
<name>A0A4R7B973_9NEIS</name>
<evidence type="ECO:0000313" key="2">
    <source>
        <dbReference type="EMBL" id="TDR81414.1"/>
    </source>
</evidence>
<accession>A0A4R7B973</accession>
<protein>
    <submittedName>
        <fullName evidence="2">Uncharacterized protein DUF3313</fullName>
    </submittedName>
</protein>
<dbReference type="Pfam" id="PF11769">
    <property type="entry name" value="DUF3313"/>
    <property type="match status" value="1"/>
</dbReference>
<feature type="signal peptide" evidence="1">
    <location>
        <begin position="1"/>
        <end position="23"/>
    </location>
</feature>